<reference evidence="2" key="1">
    <citation type="journal article" date="2020" name="mSystems">
        <title>Genome- and Community-Level Interaction Insights into Carbon Utilization and Element Cycling Functions of Hydrothermarchaeota in Hydrothermal Sediment.</title>
        <authorList>
            <person name="Zhou Z."/>
            <person name="Liu Y."/>
            <person name="Xu W."/>
            <person name="Pan J."/>
            <person name="Luo Z.H."/>
            <person name="Li M."/>
        </authorList>
    </citation>
    <scope>NUCLEOTIDE SEQUENCE [LARGE SCALE GENOMIC DNA]</scope>
    <source>
        <strain evidence="2">SpSt-1065</strain>
    </source>
</reference>
<accession>A0A7C5RTZ3</accession>
<feature type="transmembrane region" description="Helical" evidence="1">
    <location>
        <begin position="77"/>
        <end position="100"/>
    </location>
</feature>
<dbReference type="AlphaFoldDB" id="A0A7C5RTZ3"/>
<evidence type="ECO:0000256" key="1">
    <source>
        <dbReference type="SAM" id="Phobius"/>
    </source>
</evidence>
<dbReference type="EMBL" id="DRWX01000286">
    <property type="protein sequence ID" value="HHM96783.1"/>
    <property type="molecule type" value="Genomic_DNA"/>
</dbReference>
<keyword evidence="1" id="KW-1133">Transmembrane helix</keyword>
<sequence length="230" mass="25401">MDLGRAFSYVFQDAQWVKKGLIALVMVIIPIVGWLILFGYMLRIMRQTALGDDVPLPEWDDFGGDFVRGIKGFAIQIIWSIPVLILSLCVGVISGVLGAVAERGREAETINLILSLCGNCLTSIFSLAVMFVTPIYLTRFAMSDRFNAAFELSQIITEIRSSLSNLFIVLIVSLVLGFLALLGIIMCFVGILVTFLYAWFVQAHLYGQIRRRLSADGESIVTPSPLMPTA</sequence>
<keyword evidence="1" id="KW-0472">Membrane</keyword>
<evidence type="ECO:0000313" key="2">
    <source>
        <dbReference type="EMBL" id="HHM96783.1"/>
    </source>
</evidence>
<feature type="transmembrane region" description="Helical" evidence="1">
    <location>
        <begin position="112"/>
        <end position="137"/>
    </location>
</feature>
<protein>
    <submittedName>
        <fullName evidence="2">DUF4013 domain-containing protein</fullName>
    </submittedName>
</protein>
<keyword evidence="1" id="KW-0812">Transmembrane</keyword>
<proteinExistence type="predicted"/>
<gene>
    <name evidence="2" type="ORF">ENM21_06180</name>
</gene>
<name>A0A7C5RTZ3_THERO</name>
<dbReference type="Pfam" id="PF13197">
    <property type="entry name" value="DUF4013"/>
    <property type="match status" value="1"/>
</dbReference>
<feature type="transmembrane region" description="Helical" evidence="1">
    <location>
        <begin position="167"/>
        <end position="200"/>
    </location>
</feature>
<dbReference type="InterPro" id="IPR025098">
    <property type="entry name" value="DUF4013"/>
</dbReference>
<feature type="transmembrane region" description="Helical" evidence="1">
    <location>
        <begin position="21"/>
        <end position="42"/>
    </location>
</feature>
<comment type="caution">
    <text evidence="2">The sequence shown here is derived from an EMBL/GenBank/DDBJ whole genome shotgun (WGS) entry which is preliminary data.</text>
</comment>
<organism evidence="2">
    <name type="scientific">Thermomicrobium roseum</name>
    <dbReference type="NCBI Taxonomy" id="500"/>
    <lineage>
        <taxon>Bacteria</taxon>
        <taxon>Pseudomonadati</taxon>
        <taxon>Thermomicrobiota</taxon>
        <taxon>Thermomicrobia</taxon>
        <taxon>Thermomicrobiales</taxon>
        <taxon>Thermomicrobiaceae</taxon>
        <taxon>Thermomicrobium</taxon>
    </lineage>
</organism>